<dbReference type="Proteomes" id="UP000009102">
    <property type="component" value="Chromosome"/>
</dbReference>
<dbReference type="Pfam" id="PF07238">
    <property type="entry name" value="PilZ"/>
    <property type="match status" value="1"/>
</dbReference>
<protein>
    <submittedName>
        <fullName evidence="2">Type IV pilus assembly PilZ</fullName>
    </submittedName>
</protein>
<keyword evidence="3" id="KW-1185">Reference proteome</keyword>
<dbReference type="STRING" id="555778.Hneap_1857"/>
<dbReference type="RefSeq" id="WP_012824712.1">
    <property type="nucleotide sequence ID" value="NC_013422.1"/>
</dbReference>
<dbReference type="GO" id="GO:0035438">
    <property type="term" value="F:cyclic-di-GMP binding"/>
    <property type="evidence" value="ECO:0007669"/>
    <property type="project" value="InterPro"/>
</dbReference>
<evidence type="ECO:0000313" key="2">
    <source>
        <dbReference type="EMBL" id="ACX96679.1"/>
    </source>
</evidence>
<evidence type="ECO:0000313" key="3">
    <source>
        <dbReference type="Proteomes" id="UP000009102"/>
    </source>
</evidence>
<dbReference type="InterPro" id="IPR009875">
    <property type="entry name" value="PilZ_domain"/>
</dbReference>
<reference evidence="2 3" key="1">
    <citation type="submission" date="2009-10" db="EMBL/GenBank/DDBJ databases">
        <title>Complete sequence of Halothiobacillus neapolitanus c2.</title>
        <authorList>
            <consortium name="US DOE Joint Genome Institute"/>
            <person name="Lucas S."/>
            <person name="Copeland A."/>
            <person name="Lapidus A."/>
            <person name="Glavina del Rio T."/>
            <person name="Tice H."/>
            <person name="Bruce D."/>
            <person name="Goodwin L."/>
            <person name="Pitluck S."/>
            <person name="Davenport K."/>
            <person name="Brettin T."/>
            <person name="Detter J.C."/>
            <person name="Han C."/>
            <person name="Tapia R."/>
            <person name="Larimer F."/>
            <person name="Land M."/>
            <person name="Hauser L."/>
            <person name="Kyrpides N."/>
            <person name="Mikhailova N."/>
            <person name="Kerfeld C."/>
            <person name="Cannon G."/>
            <person name="Heinhort S."/>
        </authorList>
    </citation>
    <scope>NUCLEOTIDE SEQUENCE [LARGE SCALE GENOMIC DNA]</scope>
    <source>
        <strain evidence="3">ATCC 23641 / c2</strain>
    </source>
</reference>
<gene>
    <name evidence="2" type="ordered locus">Hneap_1857</name>
</gene>
<dbReference type="OrthoDB" id="5792836at2"/>
<sequence length="233" mass="26713">MSQQDTIITARSPRIIDKILARHFEERGHFWLIPEGDEDFQIAVQMVSNDPENRRFLIDQPKEVPLRHLKASGRIRVQAVIDQLVSWFYVNDLKEKIEGTDRYFEIPYPAQIDRLQRRNVFRVHIPPDVIGVVEFFQPTTSTLWVGRLDDLSAGGCAIALRPDQAIGLDLGVQLSPVKLSIDGFADLSVNLVIRNQRIVSPGEWIFGAEFVDLGPLESQQLDRVVMRLQRYLI</sequence>
<feature type="domain" description="PilZ" evidence="1">
    <location>
        <begin position="116"/>
        <end position="226"/>
    </location>
</feature>
<dbReference type="HOGENOM" id="CLU_1174300_0_0_6"/>
<accession>D0L1V6</accession>
<name>D0L1V6_HALNC</name>
<proteinExistence type="predicted"/>
<dbReference type="eggNOG" id="COG5581">
    <property type="taxonomic scope" value="Bacteria"/>
</dbReference>
<dbReference type="AlphaFoldDB" id="D0L1V6"/>
<dbReference type="KEGG" id="hna:Hneap_1857"/>
<dbReference type="EMBL" id="CP001801">
    <property type="protein sequence ID" value="ACX96679.1"/>
    <property type="molecule type" value="Genomic_DNA"/>
</dbReference>
<evidence type="ECO:0000259" key="1">
    <source>
        <dbReference type="Pfam" id="PF07238"/>
    </source>
</evidence>
<dbReference type="Gene3D" id="2.40.10.220">
    <property type="entry name" value="predicted glycosyltransferase like domains"/>
    <property type="match status" value="1"/>
</dbReference>
<organism evidence="2 3">
    <name type="scientific">Halothiobacillus neapolitanus (strain ATCC 23641 / DSM 15147 / CIP 104769 / NCIMB 8539 / c2)</name>
    <name type="common">Thiobacillus neapolitanus</name>
    <dbReference type="NCBI Taxonomy" id="555778"/>
    <lineage>
        <taxon>Bacteria</taxon>
        <taxon>Pseudomonadati</taxon>
        <taxon>Pseudomonadota</taxon>
        <taxon>Gammaproteobacteria</taxon>
        <taxon>Chromatiales</taxon>
        <taxon>Halothiobacillaceae</taxon>
        <taxon>Halothiobacillus</taxon>
    </lineage>
</organism>